<dbReference type="AlphaFoldDB" id="F5IX91"/>
<comment type="caution">
    <text evidence="1">The sequence shown here is derived from an EMBL/GenBank/DDBJ whole genome shotgun (WGS) entry which is preliminary data.</text>
</comment>
<accession>F5IX91</accession>
<dbReference type="Pfam" id="PF13384">
    <property type="entry name" value="HTH_23"/>
    <property type="match status" value="1"/>
</dbReference>
<gene>
    <name evidence="1" type="ORF">HMPREF9455_01708</name>
</gene>
<dbReference type="RefSeq" id="WP_006799223.1">
    <property type="nucleotide sequence ID" value="NZ_GL891982.1"/>
</dbReference>
<dbReference type="EMBL" id="ADLV01000019">
    <property type="protein sequence ID" value="EGK02074.1"/>
    <property type="molecule type" value="Genomic_DNA"/>
</dbReference>
<dbReference type="Gene3D" id="1.10.10.10">
    <property type="entry name" value="Winged helix-like DNA-binding domain superfamily/Winged helix DNA-binding domain"/>
    <property type="match status" value="1"/>
</dbReference>
<dbReference type="HOGENOM" id="CLU_2665269_0_0_10"/>
<dbReference type="STRING" id="742766.HMPREF9455_01708"/>
<evidence type="ECO:0000313" key="1">
    <source>
        <dbReference type="EMBL" id="EGK02074.1"/>
    </source>
</evidence>
<keyword evidence="2" id="KW-1185">Reference proteome</keyword>
<sequence length="75" mass="8239">MVEKQTIIHMYRTVGYSKRAIARELDVSRKTVHKVIAEYEAALNCDDPESSLESVLTIPPIITVPGEAAVLLSVA</sequence>
<reference evidence="1 2" key="1">
    <citation type="submission" date="2011-04" db="EMBL/GenBank/DDBJ databases">
        <title>The Genome Sequence of Dysgonomonas gadei ATCC BAA-286.</title>
        <authorList>
            <consortium name="The Broad Institute Genome Sequencing Platform"/>
            <person name="Earl A."/>
            <person name="Ward D."/>
            <person name="Feldgarden M."/>
            <person name="Gevers D."/>
            <person name="Pudlo N."/>
            <person name="Martens E."/>
            <person name="Allen-Vercoe E."/>
            <person name="Young S.K."/>
            <person name="Zeng Q."/>
            <person name="Gargeya S."/>
            <person name="Fitzgerald M."/>
            <person name="Haas B."/>
            <person name="Abouelleil A."/>
            <person name="Alvarado L."/>
            <person name="Arachchi H.M."/>
            <person name="Berlin A."/>
            <person name="Brown A."/>
            <person name="Chapman S.B."/>
            <person name="Chen Z."/>
            <person name="Dunbar C."/>
            <person name="Freedman E."/>
            <person name="Gearin G."/>
            <person name="Gellesch M."/>
            <person name="Goldberg J."/>
            <person name="Griggs A."/>
            <person name="Gujja S."/>
            <person name="Heiman D."/>
            <person name="Howarth C."/>
            <person name="Larson L."/>
            <person name="Lui A."/>
            <person name="MacDonald P.J.P."/>
            <person name="Mehta T."/>
            <person name="Montmayeur A."/>
            <person name="Murphy C."/>
            <person name="Neiman D."/>
            <person name="Pearson M."/>
            <person name="Priest M."/>
            <person name="Roberts A."/>
            <person name="Saif S."/>
            <person name="Shea T."/>
            <person name="Shenoy N."/>
            <person name="Sisk P."/>
            <person name="Stolte C."/>
            <person name="Sykes S."/>
            <person name="Yandava C."/>
            <person name="Wortman J."/>
            <person name="Nusbaum C."/>
            <person name="Birren B."/>
        </authorList>
    </citation>
    <scope>NUCLEOTIDE SEQUENCE [LARGE SCALE GENOMIC DNA]</scope>
    <source>
        <strain evidence="1 2">ATCC BAA-286</strain>
    </source>
</reference>
<dbReference type="Proteomes" id="UP000004913">
    <property type="component" value="Unassembled WGS sequence"/>
</dbReference>
<protein>
    <recommendedName>
        <fullName evidence="3">Resolvase HTH domain-containing protein</fullName>
    </recommendedName>
</protein>
<dbReference type="SUPFAM" id="SSF46689">
    <property type="entry name" value="Homeodomain-like"/>
    <property type="match status" value="1"/>
</dbReference>
<dbReference type="InterPro" id="IPR036388">
    <property type="entry name" value="WH-like_DNA-bd_sf"/>
</dbReference>
<proteinExistence type="predicted"/>
<evidence type="ECO:0000313" key="2">
    <source>
        <dbReference type="Proteomes" id="UP000004913"/>
    </source>
</evidence>
<dbReference type="InterPro" id="IPR009057">
    <property type="entry name" value="Homeodomain-like_sf"/>
</dbReference>
<name>F5IX91_9BACT</name>
<evidence type="ECO:0008006" key="3">
    <source>
        <dbReference type="Google" id="ProtNLM"/>
    </source>
</evidence>
<dbReference type="eggNOG" id="COG4584">
    <property type="taxonomic scope" value="Bacteria"/>
</dbReference>
<organism evidence="1 2">
    <name type="scientific">Dysgonomonas gadei ATCC BAA-286</name>
    <dbReference type="NCBI Taxonomy" id="742766"/>
    <lineage>
        <taxon>Bacteria</taxon>
        <taxon>Pseudomonadati</taxon>
        <taxon>Bacteroidota</taxon>
        <taxon>Bacteroidia</taxon>
        <taxon>Bacteroidales</taxon>
        <taxon>Dysgonomonadaceae</taxon>
        <taxon>Dysgonomonas</taxon>
    </lineage>
</organism>